<evidence type="ECO:0000313" key="3">
    <source>
        <dbReference type="Proteomes" id="UP000737402"/>
    </source>
</evidence>
<keyword evidence="1" id="KW-1133">Transmembrane helix</keyword>
<gene>
    <name evidence="2" type="ORF">JOC95_002699</name>
</gene>
<protein>
    <submittedName>
        <fullName evidence="2">Uncharacterized protein</fullName>
    </submittedName>
</protein>
<organism evidence="2 3">
    <name type="scientific">Sutcliffiella tianshenii</name>
    <dbReference type="NCBI Taxonomy" id="1463404"/>
    <lineage>
        <taxon>Bacteria</taxon>
        <taxon>Bacillati</taxon>
        <taxon>Bacillota</taxon>
        <taxon>Bacilli</taxon>
        <taxon>Bacillales</taxon>
        <taxon>Bacillaceae</taxon>
        <taxon>Sutcliffiella</taxon>
    </lineage>
</organism>
<sequence length="37" mass="4287">MNSFCIQTFCIGYDLLAITLICLIILYIGYRFLGHED</sequence>
<feature type="transmembrane region" description="Helical" evidence="1">
    <location>
        <begin position="6"/>
        <end position="30"/>
    </location>
</feature>
<dbReference type="EMBL" id="JAFBED010000005">
    <property type="protein sequence ID" value="MBM7620844.1"/>
    <property type="molecule type" value="Genomic_DNA"/>
</dbReference>
<proteinExistence type="predicted"/>
<reference evidence="2 3" key="1">
    <citation type="submission" date="2021-01" db="EMBL/GenBank/DDBJ databases">
        <title>Genomic Encyclopedia of Type Strains, Phase IV (KMG-IV): sequencing the most valuable type-strain genomes for metagenomic binning, comparative biology and taxonomic classification.</title>
        <authorList>
            <person name="Goeker M."/>
        </authorList>
    </citation>
    <scope>NUCLEOTIDE SEQUENCE [LARGE SCALE GENOMIC DNA]</scope>
    <source>
        <strain evidence="2 3">DSM 25879</strain>
    </source>
</reference>
<keyword evidence="1" id="KW-0472">Membrane</keyword>
<evidence type="ECO:0000313" key="2">
    <source>
        <dbReference type="EMBL" id="MBM7620844.1"/>
    </source>
</evidence>
<accession>A0ABS2P1U0</accession>
<name>A0ABS2P1U0_9BACI</name>
<dbReference type="Proteomes" id="UP000737402">
    <property type="component" value="Unassembled WGS sequence"/>
</dbReference>
<keyword evidence="1" id="KW-0812">Transmembrane</keyword>
<keyword evidence="3" id="KW-1185">Reference proteome</keyword>
<comment type="caution">
    <text evidence="2">The sequence shown here is derived from an EMBL/GenBank/DDBJ whole genome shotgun (WGS) entry which is preliminary data.</text>
</comment>
<evidence type="ECO:0000256" key="1">
    <source>
        <dbReference type="SAM" id="Phobius"/>
    </source>
</evidence>